<organism evidence="1 2">
    <name type="scientific">Paracoccus methylarcula</name>
    <dbReference type="NCBI Taxonomy" id="72022"/>
    <lineage>
        <taxon>Bacteria</taxon>
        <taxon>Pseudomonadati</taxon>
        <taxon>Pseudomonadota</taxon>
        <taxon>Alphaproteobacteria</taxon>
        <taxon>Rhodobacterales</taxon>
        <taxon>Paracoccaceae</taxon>
        <taxon>Paracoccus</taxon>
    </lineage>
</organism>
<keyword evidence="2" id="KW-1185">Reference proteome</keyword>
<reference evidence="1" key="1">
    <citation type="submission" date="2018-05" db="EMBL/GenBank/DDBJ databases">
        <title>Reclassification of Methylarcula marina and Methylarcula terricola as Paracoccus methylarcula sp.nov., comb.nov. and Paracoccus terricola comb.nov.</title>
        <authorList>
            <person name="Shmareva M.N."/>
            <person name="Doronina N.V."/>
            <person name="Vasilenko O.V."/>
            <person name="Tarlachkov S.V."/>
            <person name="Trotsenko Y.A."/>
        </authorList>
    </citation>
    <scope>NUCLEOTIDE SEQUENCE [LARGE SCALE GENOMIC DNA]</scope>
    <source>
        <strain evidence="1">VKM B-2159</strain>
    </source>
</reference>
<dbReference type="Proteomes" id="UP000238137">
    <property type="component" value="Unassembled WGS sequence"/>
</dbReference>
<dbReference type="OrthoDB" id="565387at2"/>
<accession>A0A422QS32</accession>
<dbReference type="AlphaFoldDB" id="A0A422QS32"/>
<evidence type="ECO:0000313" key="2">
    <source>
        <dbReference type="Proteomes" id="UP000238137"/>
    </source>
</evidence>
<sequence length="60" mass="6831">MNREMFDLYIETQLTPSLEPGDVVILDNLAAHKSEKPKAILRERGAWFLLRCAGKRTTGE</sequence>
<name>A0A422QS32_9RHOB</name>
<protein>
    <recommendedName>
        <fullName evidence="3">Tc1-like transposase DDE domain-containing protein</fullName>
    </recommendedName>
</protein>
<gene>
    <name evidence="1" type="ORF">A7A09_020140</name>
</gene>
<evidence type="ECO:0000313" key="1">
    <source>
        <dbReference type="EMBL" id="RNF32804.1"/>
    </source>
</evidence>
<comment type="caution">
    <text evidence="1">The sequence shown here is derived from an EMBL/GenBank/DDBJ whole genome shotgun (WGS) entry which is preliminary data.</text>
</comment>
<dbReference type="EMBL" id="PXNQ02000020">
    <property type="protein sequence ID" value="RNF32804.1"/>
    <property type="molecule type" value="Genomic_DNA"/>
</dbReference>
<proteinExistence type="predicted"/>
<evidence type="ECO:0008006" key="3">
    <source>
        <dbReference type="Google" id="ProtNLM"/>
    </source>
</evidence>